<organism evidence="3 4">
    <name type="scientific">Kitasatospora aureofaciens</name>
    <name type="common">Streptomyces aureofaciens</name>
    <dbReference type="NCBI Taxonomy" id="1894"/>
    <lineage>
        <taxon>Bacteria</taxon>
        <taxon>Bacillati</taxon>
        <taxon>Actinomycetota</taxon>
        <taxon>Actinomycetes</taxon>
        <taxon>Kitasatosporales</taxon>
        <taxon>Streptomycetaceae</taxon>
        <taxon>Kitasatospora</taxon>
    </lineage>
</organism>
<dbReference type="GeneID" id="97490457"/>
<accession>A0A8H9LSZ8</accession>
<accession>A0A1E7N917</accession>
<dbReference type="Proteomes" id="UP000037395">
    <property type="component" value="Unassembled WGS sequence"/>
</dbReference>
<reference evidence="4" key="4">
    <citation type="submission" date="2016-08" db="EMBL/GenBank/DDBJ databases">
        <title>Sequencing, assembly and comparative genomics of S. aureofaciens ATCC 10762.</title>
        <authorList>
            <person name="Gradnigo J.S."/>
            <person name="Johnson N."/>
            <person name="Somerville G.A."/>
        </authorList>
    </citation>
    <scope>NUCLEOTIDE SEQUENCE [LARGE SCALE GENOMIC DNA]</scope>
    <source>
        <strain evidence="4">ATCC 10762 / DSM 40127 / CCM 3239 / JCM 4008 / LMG 5968 / NBRC 12843 / NCIMB 8234 / A-377</strain>
    </source>
</reference>
<dbReference type="EMBL" id="BMUB01000015">
    <property type="protein sequence ID" value="GGU93740.1"/>
    <property type="molecule type" value="Genomic_DNA"/>
</dbReference>
<keyword evidence="1" id="KW-1133">Transmembrane helix</keyword>
<dbReference type="EMBL" id="JPRF03000021">
    <property type="protein sequence ID" value="OEV37182.1"/>
    <property type="molecule type" value="Genomic_DNA"/>
</dbReference>
<keyword evidence="1" id="KW-0472">Membrane</keyword>
<dbReference type="RefSeq" id="WP_050366167.1">
    <property type="nucleotide sequence ID" value="NZ_BMUB01000015.1"/>
</dbReference>
<reference evidence="2" key="5">
    <citation type="submission" date="2020-09" db="EMBL/GenBank/DDBJ databases">
        <authorList>
            <person name="Sun Q."/>
            <person name="Ohkuma M."/>
        </authorList>
    </citation>
    <scope>NUCLEOTIDE SEQUENCE</scope>
    <source>
        <strain evidence="2">JCM 4434</strain>
    </source>
</reference>
<evidence type="ECO:0000313" key="4">
    <source>
        <dbReference type="Proteomes" id="UP000037395"/>
    </source>
</evidence>
<keyword evidence="4" id="KW-1185">Reference proteome</keyword>
<feature type="transmembrane region" description="Helical" evidence="1">
    <location>
        <begin position="114"/>
        <end position="135"/>
    </location>
</feature>
<evidence type="ECO:0000256" key="1">
    <source>
        <dbReference type="SAM" id="Phobius"/>
    </source>
</evidence>
<protein>
    <submittedName>
        <fullName evidence="3">Uncharacterized protein</fullName>
    </submittedName>
</protein>
<dbReference type="AlphaFoldDB" id="A0A1E7N917"/>
<keyword evidence="1" id="KW-0812">Transmembrane</keyword>
<evidence type="ECO:0000313" key="3">
    <source>
        <dbReference type="EMBL" id="OEV37182.1"/>
    </source>
</evidence>
<comment type="caution">
    <text evidence="3">The sequence shown here is derived from an EMBL/GenBank/DDBJ whole genome shotgun (WGS) entry which is preliminary data.</text>
</comment>
<reference evidence="2" key="1">
    <citation type="journal article" date="2014" name="Int. J. Syst. Evol. Microbiol.">
        <title>Complete genome sequence of Corynebacterium casei LMG S-19264T (=DSM 44701T), isolated from a smear-ripened cheese.</title>
        <authorList>
            <consortium name="US DOE Joint Genome Institute (JGI-PGF)"/>
            <person name="Walter F."/>
            <person name="Albersmeier A."/>
            <person name="Kalinowski J."/>
            <person name="Ruckert C."/>
        </authorList>
    </citation>
    <scope>NUCLEOTIDE SEQUENCE</scope>
    <source>
        <strain evidence="2">JCM 4434</strain>
    </source>
</reference>
<evidence type="ECO:0000313" key="2">
    <source>
        <dbReference type="EMBL" id="GGU93740.1"/>
    </source>
</evidence>
<name>A0A1E7N917_KITAU</name>
<sequence>MPTHTFRRRIAVRERAVRRWLPTAFRTAGVLLMPWIVVLAMSVKGRFGARNLSNSWVWLDVMEVAALFLLARLVRRRHPATSPTASATAVLLGLDAFFDLWSAHRGSDYQLAQLLAYVAELPSAAILAMLSWYALPWAAPAAPAAGPDVSAPPRRAVGVR</sequence>
<dbReference type="Proteomes" id="UP000610124">
    <property type="component" value="Unassembled WGS sequence"/>
</dbReference>
<feature type="transmembrane region" description="Helical" evidence="1">
    <location>
        <begin position="20"/>
        <end position="43"/>
    </location>
</feature>
<reference evidence="3" key="3">
    <citation type="submission" date="2016-08" db="EMBL/GenBank/DDBJ databases">
        <title>Sequencing, Assembly and Comparative Genomics of S. aureofaciens ATCC 10762.</title>
        <authorList>
            <person name="Gradnigo J.S."/>
            <person name="Johnson N."/>
            <person name="Somerville G.A."/>
        </authorList>
    </citation>
    <scope>NUCLEOTIDE SEQUENCE [LARGE SCALE GENOMIC DNA]</scope>
    <source>
        <strain evidence="3">ATCC 10762</strain>
    </source>
</reference>
<feature type="transmembrane region" description="Helical" evidence="1">
    <location>
        <begin position="55"/>
        <end position="74"/>
    </location>
</feature>
<reference evidence="3 4" key="2">
    <citation type="submission" date="2014-07" db="EMBL/GenBank/DDBJ databases">
        <authorList>
            <person name="Zhang J.E."/>
            <person name="Yang H."/>
            <person name="Guo J."/>
            <person name="Deng Z."/>
            <person name="Luo H."/>
            <person name="Luo M."/>
            <person name="Zhao B."/>
        </authorList>
    </citation>
    <scope>NUCLEOTIDE SEQUENCE [LARGE SCALE GENOMIC DNA]</scope>
    <source>
        <strain evidence="3">ATCC 10762</strain>
        <strain evidence="4">ATCC 10762 / DSM 40127 / CCM 3239 / JCM 4008 / LMG 5968 / NBRC 12843 / NCIMB 8234 / A-377</strain>
    </source>
</reference>
<proteinExistence type="predicted"/>
<gene>
    <name evidence="2" type="ORF">GCM10010502_54070</name>
    <name evidence="3" type="ORF">HS99_0005050</name>
</gene>